<evidence type="ECO:0000313" key="2">
    <source>
        <dbReference type="WBParaSite" id="RSKR_0000159400.1"/>
    </source>
</evidence>
<name>A0AC35TL20_9BILA</name>
<dbReference type="Proteomes" id="UP000095286">
    <property type="component" value="Unplaced"/>
</dbReference>
<organism evidence="1 2">
    <name type="scientific">Rhabditophanes sp. KR3021</name>
    <dbReference type="NCBI Taxonomy" id="114890"/>
    <lineage>
        <taxon>Eukaryota</taxon>
        <taxon>Metazoa</taxon>
        <taxon>Ecdysozoa</taxon>
        <taxon>Nematoda</taxon>
        <taxon>Chromadorea</taxon>
        <taxon>Rhabditida</taxon>
        <taxon>Tylenchina</taxon>
        <taxon>Panagrolaimomorpha</taxon>
        <taxon>Strongyloidoidea</taxon>
        <taxon>Alloionematidae</taxon>
        <taxon>Rhabditophanes</taxon>
    </lineage>
</organism>
<accession>A0AC35TL20</accession>
<proteinExistence type="predicted"/>
<protein>
    <submittedName>
        <fullName evidence="2">ZP domain-containing protein</fullName>
    </submittedName>
</protein>
<evidence type="ECO:0000313" key="1">
    <source>
        <dbReference type="Proteomes" id="UP000095286"/>
    </source>
</evidence>
<sequence>MLCWIGFVFASIIVIPTCSSAKGDKKDKKVKALVKKGLKVNDVAFTNSSSSKTAKKQNKKVVVKKTHLEEKQEKHVMCGTAVKARVETEALKDIKVASLVLSQTHFGTPLELNSVTCADPSTFKVALDKTQCTGSPEKINDKKVVGKKI</sequence>
<dbReference type="WBParaSite" id="RSKR_0000159400.1">
    <property type="protein sequence ID" value="RSKR_0000159400.1"/>
    <property type="gene ID" value="RSKR_0000159400"/>
</dbReference>
<reference evidence="2" key="1">
    <citation type="submission" date="2016-11" db="UniProtKB">
        <authorList>
            <consortium name="WormBaseParasite"/>
        </authorList>
    </citation>
    <scope>IDENTIFICATION</scope>
    <source>
        <strain evidence="2">KR3021</strain>
    </source>
</reference>